<name>A0A4Y3IS65_9VIBR</name>
<accession>A0A4Y3IS65</accession>
<dbReference type="Gene3D" id="1.10.530.10">
    <property type="match status" value="1"/>
</dbReference>
<dbReference type="AlphaFoldDB" id="A0A4Y3IS65"/>
<dbReference type="SUPFAM" id="SSF53955">
    <property type="entry name" value="Lysozyme-like"/>
    <property type="match status" value="1"/>
</dbReference>
<proteinExistence type="inferred from homology"/>
<reference evidence="4 5" key="1">
    <citation type="submission" date="2019-06" db="EMBL/GenBank/DDBJ databases">
        <title>Whole genome shotgun sequence of Vibrio comitans NBRC 102076.</title>
        <authorList>
            <person name="Hosoyama A."/>
            <person name="Uohara A."/>
            <person name="Ohji S."/>
            <person name="Ichikawa N."/>
        </authorList>
    </citation>
    <scope>NUCLEOTIDE SEQUENCE [LARGE SCALE GENOMIC DNA]</scope>
    <source>
        <strain evidence="4 5">NBRC 102076</strain>
    </source>
</reference>
<dbReference type="CDD" id="cd16893">
    <property type="entry name" value="LT_MltC_MltE"/>
    <property type="match status" value="1"/>
</dbReference>
<organism evidence="4 5">
    <name type="scientific">Vibrio comitans NBRC 102076</name>
    <dbReference type="NCBI Taxonomy" id="1219078"/>
    <lineage>
        <taxon>Bacteria</taxon>
        <taxon>Pseudomonadati</taxon>
        <taxon>Pseudomonadota</taxon>
        <taxon>Gammaproteobacteria</taxon>
        <taxon>Vibrionales</taxon>
        <taxon>Vibrionaceae</taxon>
        <taxon>Vibrio</taxon>
    </lineage>
</organism>
<dbReference type="Pfam" id="PF01464">
    <property type="entry name" value="SLT"/>
    <property type="match status" value="1"/>
</dbReference>
<gene>
    <name evidence="4" type="ORF">VCO01S_35920</name>
</gene>
<dbReference type="PROSITE" id="PS51257">
    <property type="entry name" value="PROKAR_LIPOPROTEIN"/>
    <property type="match status" value="1"/>
</dbReference>
<dbReference type="GO" id="GO:0000270">
    <property type="term" value="P:peptidoglycan metabolic process"/>
    <property type="evidence" value="ECO:0007669"/>
    <property type="project" value="InterPro"/>
</dbReference>
<dbReference type="InterPro" id="IPR023346">
    <property type="entry name" value="Lysozyme-like_dom_sf"/>
</dbReference>
<feature type="domain" description="Murein transglycosylase-C N-terminal" evidence="3">
    <location>
        <begin position="50"/>
        <end position="209"/>
    </location>
</feature>
<evidence type="ECO:0000256" key="1">
    <source>
        <dbReference type="ARBA" id="ARBA00007734"/>
    </source>
</evidence>
<dbReference type="InterPro" id="IPR024570">
    <property type="entry name" value="Murein_transglycosylaseC_N"/>
</dbReference>
<protein>
    <submittedName>
        <fullName evidence="4">Membrane-bound lytic murein transglycosylase C</fullName>
    </submittedName>
</protein>
<dbReference type="NCBIfam" id="NF008670">
    <property type="entry name" value="PRK11671.1"/>
    <property type="match status" value="1"/>
</dbReference>
<dbReference type="InterPro" id="IPR000189">
    <property type="entry name" value="Transglyc_AS"/>
</dbReference>
<dbReference type="Pfam" id="PF11873">
    <property type="entry name" value="Mltc_N"/>
    <property type="match status" value="1"/>
</dbReference>
<dbReference type="Proteomes" id="UP000318242">
    <property type="component" value="Unassembled WGS sequence"/>
</dbReference>
<dbReference type="GO" id="GO:0016020">
    <property type="term" value="C:membrane"/>
    <property type="evidence" value="ECO:0007669"/>
    <property type="project" value="InterPro"/>
</dbReference>
<evidence type="ECO:0000259" key="2">
    <source>
        <dbReference type="Pfam" id="PF01464"/>
    </source>
</evidence>
<evidence type="ECO:0000313" key="4">
    <source>
        <dbReference type="EMBL" id="GEA62399.1"/>
    </source>
</evidence>
<dbReference type="EMBL" id="BJLH01000020">
    <property type="protein sequence ID" value="GEA62399.1"/>
    <property type="molecule type" value="Genomic_DNA"/>
</dbReference>
<dbReference type="PROSITE" id="PS00922">
    <property type="entry name" value="TRANSGLYCOSYLASE"/>
    <property type="match status" value="1"/>
</dbReference>
<keyword evidence="5" id="KW-1185">Reference proteome</keyword>
<dbReference type="PANTHER" id="PTHR37423">
    <property type="entry name" value="SOLUBLE LYTIC MUREIN TRANSGLYCOSYLASE-RELATED"/>
    <property type="match status" value="1"/>
</dbReference>
<evidence type="ECO:0000259" key="3">
    <source>
        <dbReference type="Pfam" id="PF11873"/>
    </source>
</evidence>
<feature type="domain" description="Transglycosylase SLT" evidence="2">
    <location>
        <begin position="214"/>
        <end position="336"/>
    </location>
</feature>
<dbReference type="InterPro" id="IPR008258">
    <property type="entry name" value="Transglycosylase_SLT_dom_1"/>
</dbReference>
<dbReference type="PANTHER" id="PTHR37423:SF2">
    <property type="entry name" value="MEMBRANE-BOUND LYTIC MUREIN TRANSGLYCOSYLASE C"/>
    <property type="match status" value="1"/>
</dbReference>
<sequence length="381" mass="43355">MPMKKLLYLALPLILAGCSREFVEKIYDVNYEPTSRFAAKNLAPKPGQFEKDTAALDSLISSFTGDIEKKWGKQQVKVAGKSNYVKYIDNYDSRAEVNFSTGKITIETVASNDPKAHLKTAIITTLLTPDDPAHVDLFSSTNIKLEGEPFLYQQVVDQEGKPIQWNWRANKFADYLIANKMKTRKVDYKIAHYVEIPMVATHSEVRSYKYADIVRRASQRYDIPEDLIYAIIKTESSFNPYAVSWANAYGLMQVVPKTAGADVFKLVKKKPGIPTPEYLFNPENNIDTGTAYFYILKNRYLKDVNNFLSLEYSMISAYNGGTGGVLNTFDRNSRSNAMKNLNSLQPNQVYWALTNKHSNAEARRYLEKVTKYKRDFNQGKG</sequence>
<evidence type="ECO:0000313" key="5">
    <source>
        <dbReference type="Proteomes" id="UP000318242"/>
    </source>
</evidence>
<dbReference type="GO" id="GO:0008933">
    <property type="term" value="F:peptidoglycan lytic transglycosylase activity"/>
    <property type="evidence" value="ECO:0007669"/>
    <property type="project" value="InterPro"/>
</dbReference>
<comment type="similarity">
    <text evidence="1">Belongs to the transglycosylase Slt family.</text>
</comment>
<comment type="caution">
    <text evidence="4">The sequence shown here is derived from an EMBL/GenBank/DDBJ whole genome shotgun (WGS) entry which is preliminary data.</text>
</comment>